<reference evidence="1" key="2">
    <citation type="submission" date="2015-06" db="UniProtKB">
        <authorList>
            <consortium name="EnsemblProtists"/>
        </authorList>
    </citation>
    <scope>IDENTIFICATION</scope>
    <source>
        <strain evidence="1">Emoy2</strain>
    </source>
</reference>
<dbReference type="EnsemblProtists" id="HpaT809912">
    <property type="protein sequence ID" value="HpaP809912"/>
    <property type="gene ID" value="HpaG809912"/>
</dbReference>
<dbReference type="VEuPathDB" id="FungiDB:HpaG809912"/>
<dbReference type="HOGENOM" id="CLU_2965743_0_0_1"/>
<keyword evidence="2" id="KW-1185">Reference proteome</keyword>
<sequence length="59" mass="6517">MFVAQRVAAGKLYPTIRAGCNQASMDLVERCLLADPSERPTAPAIAYELRVIQQDILLK</sequence>
<dbReference type="InterPro" id="IPR011009">
    <property type="entry name" value="Kinase-like_dom_sf"/>
</dbReference>
<dbReference type="EMBL" id="JH597888">
    <property type="status" value="NOT_ANNOTATED_CDS"/>
    <property type="molecule type" value="Genomic_DNA"/>
</dbReference>
<evidence type="ECO:0000313" key="1">
    <source>
        <dbReference type="EnsemblProtists" id="HpaP809912"/>
    </source>
</evidence>
<dbReference type="SUPFAM" id="SSF56112">
    <property type="entry name" value="Protein kinase-like (PK-like)"/>
    <property type="match status" value="1"/>
</dbReference>
<accession>M4BTX5</accession>
<dbReference type="Proteomes" id="UP000011713">
    <property type="component" value="Unassembled WGS sequence"/>
</dbReference>
<dbReference type="Gene3D" id="1.10.510.10">
    <property type="entry name" value="Transferase(Phosphotransferase) domain 1"/>
    <property type="match status" value="1"/>
</dbReference>
<dbReference type="STRING" id="559515.M4BTX5"/>
<proteinExistence type="predicted"/>
<dbReference type="InParanoid" id="M4BTX5"/>
<dbReference type="AlphaFoldDB" id="M4BTX5"/>
<evidence type="ECO:0000313" key="2">
    <source>
        <dbReference type="Proteomes" id="UP000011713"/>
    </source>
</evidence>
<name>M4BTX5_HYAAE</name>
<reference evidence="2" key="1">
    <citation type="journal article" date="2010" name="Science">
        <title>Signatures of adaptation to obligate biotrophy in the Hyaloperonospora arabidopsidis genome.</title>
        <authorList>
            <person name="Baxter L."/>
            <person name="Tripathy S."/>
            <person name="Ishaque N."/>
            <person name="Boot N."/>
            <person name="Cabral A."/>
            <person name="Kemen E."/>
            <person name="Thines M."/>
            <person name="Ah-Fong A."/>
            <person name="Anderson R."/>
            <person name="Badejoko W."/>
            <person name="Bittner-Eddy P."/>
            <person name="Boore J.L."/>
            <person name="Chibucos M.C."/>
            <person name="Coates M."/>
            <person name="Dehal P."/>
            <person name="Delehaunty K."/>
            <person name="Dong S."/>
            <person name="Downton P."/>
            <person name="Dumas B."/>
            <person name="Fabro G."/>
            <person name="Fronick C."/>
            <person name="Fuerstenberg S.I."/>
            <person name="Fulton L."/>
            <person name="Gaulin E."/>
            <person name="Govers F."/>
            <person name="Hughes L."/>
            <person name="Humphray S."/>
            <person name="Jiang R.H."/>
            <person name="Judelson H."/>
            <person name="Kamoun S."/>
            <person name="Kyung K."/>
            <person name="Meijer H."/>
            <person name="Minx P."/>
            <person name="Morris P."/>
            <person name="Nelson J."/>
            <person name="Phuntumart V."/>
            <person name="Qutob D."/>
            <person name="Rehmany A."/>
            <person name="Rougon-Cardoso A."/>
            <person name="Ryden P."/>
            <person name="Torto-Alalibo T."/>
            <person name="Studholme D."/>
            <person name="Wang Y."/>
            <person name="Win J."/>
            <person name="Wood J."/>
            <person name="Clifton S.W."/>
            <person name="Rogers J."/>
            <person name="Van den Ackerveken G."/>
            <person name="Jones J.D."/>
            <person name="McDowell J.M."/>
            <person name="Beynon J."/>
            <person name="Tyler B.M."/>
        </authorList>
    </citation>
    <scope>NUCLEOTIDE SEQUENCE [LARGE SCALE GENOMIC DNA]</scope>
    <source>
        <strain evidence="2">Emoy2</strain>
    </source>
</reference>
<evidence type="ECO:0008006" key="3">
    <source>
        <dbReference type="Google" id="ProtNLM"/>
    </source>
</evidence>
<protein>
    <recommendedName>
        <fullName evidence="3">Protein kinase domain-containing protein</fullName>
    </recommendedName>
</protein>
<organism evidence="1 2">
    <name type="scientific">Hyaloperonospora arabidopsidis (strain Emoy2)</name>
    <name type="common">Downy mildew agent</name>
    <name type="synonym">Peronospora arabidopsidis</name>
    <dbReference type="NCBI Taxonomy" id="559515"/>
    <lineage>
        <taxon>Eukaryota</taxon>
        <taxon>Sar</taxon>
        <taxon>Stramenopiles</taxon>
        <taxon>Oomycota</taxon>
        <taxon>Peronosporomycetes</taxon>
        <taxon>Peronosporales</taxon>
        <taxon>Peronosporaceae</taxon>
        <taxon>Hyaloperonospora</taxon>
    </lineage>
</organism>